<gene>
    <name evidence="8" type="ORF">CEURO_LOCUS9682</name>
</gene>
<dbReference type="PANTHER" id="PTHR33203:SF31">
    <property type="entry name" value="OLEOSIN"/>
    <property type="match status" value="1"/>
</dbReference>
<dbReference type="AlphaFoldDB" id="A0A9P0Z4X6"/>
<evidence type="ECO:0000256" key="6">
    <source>
        <dbReference type="RuleBase" id="RU000540"/>
    </source>
</evidence>
<evidence type="ECO:0000256" key="2">
    <source>
        <dbReference type="ARBA" id="ARBA00022677"/>
    </source>
</evidence>
<keyword evidence="5 7" id="KW-0472">Membrane</keyword>
<dbReference type="PROSITE" id="PS00811">
    <property type="entry name" value="OLEOSINS"/>
    <property type="match status" value="1"/>
</dbReference>
<reference evidence="8" key="1">
    <citation type="submission" date="2022-07" db="EMBL/GenBank/DDBJ databases">
        <authorList>
            <person name="Macas J."/>
            <person name="Novak P."/>
            <person name="Neumann P."/>
        </authorList>
    </citation>
    <scope>NUCLEOTIDE SEQUENCE</scope>
</reference>
<sequence>MATPQSRNDQPKLSYQVAKTATAATVGGSLMLLSGLTLVATIVGLVIATPLLVIFSPVLLPALLAALLILTGFLASGAFGATSSFIFYWSYRYITGKHPIGADKIDYAKDKLANAAYGIKEKAEQLGNKAQQQIKGTVQDSA</sequence>
<dbReference type="GO" id="GO:0005576">
    <property type="term" value="C:extracellular region"/>
    <property type="evidence" value="ECO:0007669"/>
    <property type="project" value="TreeGrafter"/>
</dbReference>
<proteinExistence type="inferred from homology"/>
<evidence type="ECO:0000256" key="4">
    <source>
        <dbReference type="ARBA" id="ARBA00022989"/>
    </source>
</evidence>
<dbReference type="Proteomes" id="UP001152484">
    <property type="component" value="Unassembled WGS sequence"/>
</dbReference>
<evidence type="ECO:0000313" key="9">
    <source>
        <dbReference type="Proteomes" id="UP001152484"/>
    </source>
</evidence>
<dbReference type="GO" id="GO:0016020">
    <property type="term" value="C:membrane"/>
    <property type="evidence" value="ECO:0007669"/>
    <property type="project" value="UniProtKB-SubCell"/>
</dbReference>
<evidence type="ECO:0000256" key="3">
    <source>
        <dbReference type="ARBA" id="ARBA00022692"/>
    </source>
</evidence>
<evidence type="ECO:0000256" key="5">
    <source>
        <dbReference type="ARBA" id="ARBA00023136"/>
    </source>
</evidence>
<comment type="caution">
    <text evidence="8">The sequence shown here is derived from an EMBL/GenBank/DDBJ whole genome shotgun (WGS) entry which is preliminary data.</text>
</comment>
<evidence type="ECO:0000313" key="8">
    <source>
        <dbReference type="EMBL" id="CAH9086567.1"/>
    </source>
</evidence>
<dbReference type="EMBL" id="CAMAPE010000019">
    <property type="protein sequence ID" value="CAH9086567.1"/>
    <property type="molecule type" value="Genomic_DNA"/>
</dbReference>
<dbReference type="GO" id="GO:0009791">
    <property type="term" value="P:post-embryonic development"/>
    <property type="evidence" value="ECO:0007669"/>
    <property type="project" value="UniProtKB-ARBA"/>
</dbReference>
<dbReference type="InterPro" id="IPR000136">
    <property type="entry name" value="Oleosin"/>
</dbReference>
<dbReference type="Pfam" id="PF01277">
    <property type="entry name" value="Oleosin"/>
    <property type="match status" value="1"/>
</dbReference>
<keyword evidence="9" id="KW-1185">Reference proteome</keyword>
<feature type="transmembrane region" description="Helical" evidence="7">
    <location>
        <begin position="59"/>
        <end position="89"/>
    </location>
</feature>
<keyword evidence="2 6" id="KW-0551">Lipid droplet</keyword>
<dbReference type="GO" id="GO:0012511">
    <property type="term" value="C:monolayer-surrounded lipid storage body"/>
    <property type="evidence" value="ECO:0007669"/>
    <property type="project" value="InterPro"/>
</dbReference>
<dbReference type="GO" id="GO:0048608">
    <property type="term" value="P:reproductive structure development"/>
    <property type="evidence" value="ECO:0007669"/>
    <property type="project" value="UniProtKB-ARBA"/>
</dbReference>
<protein>
    <recommendedName>
        <fullName evidence="6">Oleosin</fullName>
    </recommendedName>
</protein>
<keyword evidence="4 7" id="KW-1133">Transmembrane helix</keyword>
<dbReference type="OrthoDB" id="690239at2759"/>
<accession>A0A9P0Z4X6</accession>
<organism evidence="8 9">
    <name type="scientific">Cuscuta europaea</name>
    <name type="common">European dodder</name>
    <dbReference type="NCBI Taxonomy" id="41803"/>
    <lineage>
        <taxon>Eukaryota</taxon>
        <taxon>Viridiplantae</taxon>
        <taxon>Streptophyta</taxon>
        <taxon>Embryophyta</taxon>
        <taxon>Tracheophyta</taxon>
        <taxon>Spermatophyta</taxon>
        <taxon>Magnoliopsida</taxon>
        <taxon>eudicotyledons</taxon>
        <taxon>Gunneridae</taxon>
        <taxon>Pentapetalae</taxon>
        <taxon>asterids</taxon>
        <taxon>lamiids</taxon>
        <taxon>Solanales</taxon>
        <taxon>Convolvulaceae</taxon>
        <taxon>Cuscuteae</taxon>
        <taxon>Cuscuta</taxon>
        <taxon>Cuscuta subgen. Cuscuta</taxon>
    </lineage>
</organism>
<comment type="similarity">
    <text evidence="1 6">Belongs to the oleosin family.</text>
</comment>
<name>A0A9P0Z4X6_CUSEU</name>
<feature type="transmembrane region" description="Helical" evidence="7">
    <location>
        <begin position="21"/>
        <end position="47"/>
    </location>
</feature>
<dbReference type="GO" id="GO:0019915">
    <property type="term" value="P:lipid storage"/>
    <property type="evidence" value="ECO:0007669"/>
    <property type="project" value="TreeGrafter"/>
</dbReference>
<evidence type="ECO:0000256" key="7">
    <source>
        <dbReference type="SAM" id="Phobius"/>
    </source>
</evidence>
<comment type="subcellular location">
    <subcellularLocation>
        <location evidence="6">Lipid droplet</location>
    </subcellularLocation>
    <subcellularLocation>
        <location evidence="6">Membrane</location>
        <topology evidence="6">Multi-pass membrane protein</topology>
    </subcellularLocation>
</comment>
<evidence type="ECO:0000256" key="1">
    <source>
        <dbReference type="ARBA" id="ARBA00010858"/>
    </source>
</evidence>
<keyword evidence="3 7" id="KW-0812">Transmembrane</keyword>
<dbReference type="PANTHER" id="PTHR33203">
    <property type="entry name" value="OLEOSIN"/>
    <property type="match status" value="1"/>
</dbReference>